<dbReference type="Pfam" id="PF02563">
    <property type="entry name" value="Poly_export"/>
    <property type="match status" value="1"/>
</dbReference>
<name>A0ABU6LGN8_9GAMM</name>
<accession>A0ABU6LGN8</accession>
<evidence type="ECO:0000313" key="3">
    <source>
        <dbReference type="EMBL" id="MEC6898741.1"/>
    </source>
</evidence>
<reference evidence="3 4" key="1">
    <citation type="submission" date="2024-01" db="EMBL/GenBank/DDBJ databases">
        <title>Active colonisers of the gastrointestinal tract of Atlantic salmon farmed in a warm water region.</title>
        <authorList>
            <person name="Bowman J.P."/>
        </authorList>
    </citation>
    <scope>NUCLEOTIDE SEQUENCE [LARGE SCALE GENOMIC DNA]</scope>
    <source>
        <strain evidence="3 4">S4MW1</strain>
    </source>
</reference>
<dbReference type="Gene3D" id="3.10.560.10">
    <property type="entry name" value="Outer membrane lipoprotein wza domain like"/>
    <property type="match status" value="1"/>
</dbReference>
<protein>
    <submittedName>
        <fullName evidence="3">Polysaccharide biosynthesis/export family protein</fullName>
    </submittedName>
</protein>
<evidence type="ECO:0000256" key="1">
    <source>
        <dbReference type="ARBA" id="ARBA00022729"/>
    </source>
</evidence>
<sequence length="387" mass="42507">MHALTILLIIGMLLGCANERTINSYSSTKCLNYCNENCNYRTDKKYTNSNITGNVNNVDGILNKNEILSAGDVLNINILNNVTLSKDYIIKSNGNIYLPWIAPIQAEGLSIDELNEKILTSYIANDIFKKGSFHPIITVIKYAPISIKVNGEVFKPGFIIINKNDPILNHYKDLGISHTEDKMLTLAIKLAGGVKPTADITNVRLVRGGVSYIIDLNGVLSDGGFKDIPLANGDEIYIGSSLCVDADLIRVSKITPIGIKLFLSNTTIPAENNNLSNINRDTREMPYGSRLMDAVFSANCMGGTESTNSDRGVLLITSLNNDDNLVALKIGTYDLIKHRNNLHYNPYLMNGDKIACYDSGMTNYLAIVKSLTETLLPITLLHGLIGW</sequence>
<dbReference type="InterPro" id="IPR049712">
    <property type="entry name" value="Poly_export"/>
</dbReference>
<keyword evidence="4" id="KW-1185">Reference proteome</keyword>
<dbReference type="RefSeq" id="WP_327779695.1">
    <property type="nucleotide sequence ID" value="NZ_JAYXUD010000005.1"/>
</dbReference>
<dbReference type="PANTHER" id="PTHR33619">
    <property type="entry name" value="POLYSACCHARIDE EXPORT PROTEIN GFCE-RELATED"/>
    <property type="match status" value="1"/>
</dbReference>
<dbReference type="Proteomes" id="UP001339429">
    <property type="component" value="Unassembled WGS sequence"/>
</dbReference>
<evidence type="ECO:0000313" key="4">
    <source>
        <dbReference type="Proteomes" id="UP001339429"/>
    </source>
</evidence>
<organism evidence="3 4">
    <name type="scientific">Photobacterium piscicola</name>
    <dbReference type="NCBI Taxonomy" id="1378299"/>
    <lineage>
        <taxon>Bacteria</taxon>
        <taxon>Pseudomonadati</taxon>
        <taxon>Pseudomonadota</taxon>
        <taxon>Gammaproteobacteria</taxon>
        <taxon>Vibrionales</taxon>
        <taxon>Vibrionaceae</taxon>
        <taxon>Photobacterium</taxon>
    </lineage>
</organism>
<proteinExistence type="predicted"/>
<keyword evidence="1" id="KW-0732">Signal</keyword>
<dbReference type="PANTHER" id="PTHR33619:SF3">
    <property type="entry name" value="POLYSACCHARIDE EXPORT PROTEIN GFCE-RELATED"/>
    <property type="match status" value="1"/>
</dbReference>
<evidence type="ECO:0000259" key="2">
    <source>
        <dbReference type="Pfam" id="PF02563"/>
    </source>
</evidence>
<dbReference type="Gene3D" id="3.30.1950.10">
    <property type="entry name" value="wza like domain"/>
    <property type="match status" value="1"/>
</dbReference>
<gene>
    <name evidence="3" type="ORF">VXS00_08835</name>
</gene>
<dbReference type="InterPro" id="IPR003715">
    <property type="entry name" value="Poly_export_N"/>
</dbReference>
<comment type="caution">
    <text evidence="3">The sequence shown here is derived from an EMBL/GenBank/DDBJ whole genome shotgun (WGS) entry which is preliminary data.</text>
</comment>
<feature type="domain" description="Polysaccharide export protein N-terminal" evidence="2">
    <location>
        <begin position="65"/>
        <end position="124"/>
    </location>
</feature>
<dbReference type="EMBL" id="JAYXUD010000005">
    <property type="protein sequence ID" value="MEC6898741.1"/>
    <property type="molecule type" value="Genomic_DNA"/>
</dbReference>